<keyword evidence="2" id="KW-1185">Reference proteome</keyword>
<protein>
    <submittedName>
        <fullName evidence="1">Uncharacterized protein</fullName>
    </submittedName>
</protein>
<accession>A0A917M065</accession>
<dbReference type="AlphaFoldDB" id="A0A917M065"/>
<gene>
    <name evidence="1" type="ORF">GCM10011374_36470</name>
</gene>
<name>A0A917M065_9MICC</name>
<organism evidence="1 2">
    <name type="scientific">Kocuria dechangensis</name>
    <dbReference type="NCBI Taxonomy" id="1176249"/>
    <lineage>
        <taxon>Bacteria</taxon>
        <taxon>Bacillati</taxon>
        <taxon>Actinomycetota</taxon>
        <taxon>Actinomycetes</taxon>
        <taxon>Micrococcales</taxon>
        <taxon>Micrococcaceae</taxon>
        <taxon>Kocuria</taxon>
    </lineage>
</organism>
<dbReference type="EMBL" id="BMEQ01000031">
    <property type="protein sequence ID" value="GGG68766.1"/>
    <property type="molecule type" value="Genomic_DNA"/>
</dbReference>
<proteinExistence type="predicted"/>
<evidence type="ECO:0000313" key="2">
    <source>
        <dbReference type="Proteomes" id="UP000638848"/>
    </source>
</evidence>
<comment type="caution">
    <text evidence="1">The sequence shown here is derived from an EMBL/GenBank/DDBJ whole genome shotgun (WGS) entry which is preliminary data.</text>
</comment>
<dbReference type="RefSeq" id="WP_188539812.1">
    <property type="nucleotide sequence ID" value="NZ_BMEQ01000031.1"/>
</dbReference>
<reference evidence="1" key="2">
    <citation type="submission" date="2020-09" db="EMBL/GenBank/DDBJ databases">
        <authorList>
            <person name="Sun Q."/>
            <person name="Zhou Y."/>
        </authorList>
    </citation>
    <scope>NUCLEOTIDE SEQUENCE</scope>
    <source>
        <strain evidence="1">CGMCC 1.12187</strain>
    </source>
</reference>
<sequence>MPMTHYRRMTDPQAAAALEEFLAERPAALVRLRAELVAHGLDPDAVLDGSPASLTTLWRWIASRSTELRGDPAAGTPVVPRQQWPSWARHAVTSAKVPSPTMVVLADGLVSYLAVVLLTGAPNARWALGSPEDPDHYLHHHPVLTGNGHQFFVPALPMGGMLRLKRGEKSLHQTELYEHATTAIKDLNGAPALTGMPADPPVVVVAEPEGFDVGLRHDLVHHHAELVDRMAQDLAEQDGVAAARRASRDALLVDAPSWDAEQLQMWLDSWLRLRLPFHA</sequence>
<dbReference type="Proteomes" id="UP000638848">
    <property type="component" value="Unassembled WGS sequence"/>
</dbReference>
<reference evidence="1" key="1">
    <citation type="journal article" date="2014" name="Int. J. Syst. Evol. Microbiol.">
        <title>Complete genome sequence of Corynebacterium casei LMG S-19264T (=DSM 44701T), isolated from a smear-ripened cheese.</title>
        <authorList>
            <consortium name="US DOE Joint Genome Institute (JGI-PGF)"/>
            <person name="Walter F."/>
            <person name="Albersmeier A."/>
            <person name="Kalinowski J."/>
            <person name="Ruckert C."/>
        </authorList>
    </citation>
    <scope>NUCLEOTIDE SEQUENCE</scope>
    <source>
        <strain evidence="1">CGMCC 1.12187</strain>
    </source>
</reference>
<evidence type="ECO:0000313" key="1">
    <source>
        <dbReference type="EMBL" id="GGG68766.1"/>
    </source>
</evidence>